<evidence type="ECO:0000313" key="3">
    <source>
        <dbReference type="Proteomes" id="UP001304071"/>
    </source>
</evidence>
<dbReference type="PROSITE" id="PS50983">
    <property type="entry name" value="FE_B12_PBP"/>
    <property type="match status" value="1"/>
</dbReference>
<feature type="domain" description="Fe/B12 periplasmic-binding" evidence="1">
    <location>
        <begin position="70"/>
        <end position="336"/>
    </location>
</feature>
<name>A0ABZ0Q7A7_9VIBR</name>
<dbReference type="PANTHER" id="PTHR30535:SF34">
    <property type="entry name" value="MOLYBDATE-BINDING PROTEIN MOLA"/>
    <property type="match status" value="1"/>
</dbReference>
<dbReference type="RefSeq" id="WP_261895885.1">
    <property type="nucleotide sequence ID" value="NZ_AP024895.1"/>
</dbReference>
<dbReference type="Gene3D" id="3.40.50.1980">
    <property type="entry name" value="Nitrogenase molybdenum iron protein domain"/>
    <property type="match status" value="2"/>
</dbReference>
<sequence length="371" mass="41017">MAIKRMPWLKPASLKPYFLTTMCLLVGVLCVTKVFADVPSSHPIFTGTPAVHTVTYYDHVEVTVPKTIHKVASAWEAQNSILVMLGAGDKIVATTRVAKSIPAFRRFVPSIAHTALATMGHANDINVEALVALHPDILFSPYGLSPAKQHQLEQAGIAVASFHSNSLAALVERVGITGELLGPQAAIKAKQYQDYFRANEQLVKERLSTIPSKQRLKVYVASGMPLLTSGRPSLNQDWIDLGGGINVAEHWHLGPTHYGKANVNIEKIMAADPDVIIAMTAKDAQTILTSPQWHSVRAVKQHHVVVNPRGLFFWCRETSEEALQFVWLAKTLYPDLFSDLDMAHITQDFYQRFYAVTLTAAEVDDFLHPTH</sequence>
<reference evidence="2 3" key="1">
    <citation type="submission" date="2023-11" db="EMBL/GenBank/DDBJ databases">
        <title>Plant-associative lifestyle of Vibrio porteresiae and its evolutionary dynamics.</title>
        <authorList>
            <person name="Rameshkumar N."/>
            <person name="Kirti K."/>
        </authorList>
    </citation>
    <scope>NUCLEOTIDE SEQUENCE [LARGE SCALE GENOMIC DNA]</scope>
    <source>
        <strain evidence="2 3">MSSRF30</strain>
    </source>
</reference>
<dbReference type="Proteomes" id="UP001304071">
    <property type="component" value="Chromosome 1"/>
</dbReference>
<protein>
    <submittedName>
        <fullName evidence="2">ABC transporter substrate-binding protein</fullName>
    </submittedName>
</protein>
<dbReference type="SUPFAM" id="SSF53807">
    <property type="entry name" value="Helical backbone' metal receptor"/>
    <property type="match status" value="1"/>
</dbReference>
<gene>
    <name evidence="2" type="ORF">R8Z52_09190</name>
</gene>
<proteinExistence type="predicted"/>
<organism evidence="2 3">
    <name type="scientific">Vibrio porteresiae DSM 19223</name>
    <dbReference type="NCBI Taxonomy" id="1123496"/>
    <lineage>
        <taxon>Bacteria</taxon>
        <taxon>Pseudomonadati</taxon>
        <taxon>Pseudomonadota</taxon>
        <taxon>Gammaproteobacteria</taxon>
        <taxon>Vibrionales</taxon>
        <taxon>Vibrionaceae</taxon>
        <taxon>Vibrio</taxon>
    </lineage>
</organism>
<evidence type="ECO:0000259" key="1">
    <source>
        <dbReference type="PROSITE" id="PS50983"/>
    </source>
</evidence>
<dbReference type="InterPro" id="IPR002491">
    <property type="entry name" value="ABC_transptr_periplasmic_BD"/>
</dbReference>
<evidence type="ECO:0000313" key="2">
    <source>
        <dbReference type="EMBL" id="WPC72312.1"/>
    </source>
</evidence>
<dbReference type="CDD" id="cd01142">
    <property type="entry name" value="TroA_e"/>
    <property type="match status" value="1"/>
</dbReference>
<dbReference type="PANTHER" id="PTHR30535">
    <property type="entry name" value="VITAMIN B12-BINDING PROTEIN"/>
    <property type="match status" value="1"/>
</dbReference>
<accession>A0ABZ0Q7A7</accession>
<keyword evidence="3" id="KW-1185">Reference proteome</keyword>
<dbReference type="InterPro" id="IPR050902">
    <property type="entry name" value="ABC_Transporter_SBP"/>
</dbReference>
<dbReference type="Pfam" id="PF01497">
    <property type="entry name" value="Peripla_BP_2"/>
    <property type="match status" value="1"/>
</dbReference>
<dbReference type="EMBL" id="CP138203">
    <property type="protein sequence ID" value="WPC72312.1"/>
    <property type="molecule type" value="Genomic_DNA"/>
</dbReference>
<dbReference type="Gene3D" id="1.20.58.2180">
    <property type="match status" value="1"/>
</dbReference>